<evidence type="ECO:0000313" key="1">
    <source>
        <dbReference type="EMBL" id="MCZ4243030.1"/>
    </source>
</evidence>
<sequence>MANIKAFKALHPNGSRINNRFIEHAEVGLGEEMLEIKRMLVPKKGSSLVLGTIQTYDDNLNELIDSGLYHQEKEPAIYIYELQINQGRQYGVWVMTDIQDLLNGAMITHENTLADREARLHEYRKDIGLEGSPVLLTYRPQAEINVLIEQIVKSREAEIFSIGGIAHRLWKVNEVNFILKFKNAFQKVNRVYVADGHHRLAAAEELHKVKPQWITALYVSSDQIKISEFNRVVIPEKKVSKSELFSAIETYFYISPIPGNVPFRPNKQHCFGVCFDGVWYQLDLKEDKAMLKQETDVAILQHKILQPLFGIDNPATNPCLHSFPTNRWEEMLTEAKNNPTAVVFSLYPMSVDQLIGQVEKHVTLPPKSTFIEPKIPFGLLLYSHKLDEE</sequence>
<dbReference type="Pfam" id="PF06245">
    <property type="entry name" value="DUF1015"/>
    <property type="match status" value="1"/>
</dbReference>
<accession>A0ABT4L535</accession>
<dbReference type="PANTHER" id="PTHR36454">
    <property type="entry name" value="LMO2823 PROTEIN"/>
    <property type="match status" value="1"/>
</dbReference>
<dbReference type="EMBL" id="JAPWGM010000001">
    <property type="protein sequence ID" value="MCZ4243030.1"/>
    <property type="molecule type" value="Genomic_DNA"/>
</dbReference>
<dbReference type="RefSeq" id="WP_269426106.1">
    <property type="nucleotide sequence ID" value="NZ_JAPWGM010000001.1"/>
</dbReference>
<dbReference type="InterPro" id="IPR008323">
    <property type="entry name" value="UCP033563"/>
</dbReference>
<dbReference type="Proteomes" id="UP001144347">
    <property type="component" value="Unassembled WGS sequence"/>
</dbReference>
<comment type="caution">
    <text evidence="1">The sequence shown here is derived from an EMBL/GenBank/DDBJ whole genome shotgun (WGS) entry which is preliminary data.</text>
</comment>
<proteinExistence type="predicted"/>
<gene>
    <name evidence="1" type="ORF">O0955_03355</name>
</gene>
<organism evidence="1 2">
    <name type="scientific">Pedobacter punctiformis</name>
    <dbReference type="NCBI Taxonomy" id="3004097"/>
    <lineage>
        <taxon>Bacteria</taxon>
        <taxon>Pseudomonadati</taxon>
        <taxon>Bacteroidota</taxon>
        <taxon>Sphingobacteriia</taxon>
        <taxon>Sphingobacteriales</taxon>
        <taxon>Sphingobacteriaceae</taxon>
        <taxon>Pedobacter</taxon>
    </lineage>
</organism>
<keyword evidence="2" id="KW-1185">Reference proteome</keyword>
<name>A0ABT4L535_9SPHI</name>
<protein>
    <submittedName>
        <fullName evidence="1">DUF1015 domain-containing protein</fullName>
    </submittedName>
</protein>
<dbReference type="PANTHER" id="PTHR36454:SF1">
    <property type="entry name" value="DUF1015 DOMAIN-CONTAINING PROTEIN"/>
    <property type="match status" value="1"/>
</dbReference>
<reference evidence="1" key="1">
    <citation type="submission" date="2022-12" db="EMBL/GenBank/DDBJ databases">
        <title>Genome sequence of HCMS5-2.</title>
        <authorList>
            <person name="Woo H."/>
        </authorList>
    </citation>
    <scope>NUCLEOTIDE SEQUENCE</scope>
    <source>
        <strain evidence="1">HCMS5-2</strain>
    </source>
</reference>
<evidence type="ECO:0000313" key="2">
    <source>
        <dbReference type="Proteomes" id="UP001144347"/>
    </source>
</evidence>